<proteinExistence type="predicted"/>
<dbReference type="EMBL" id="AGBZ02000004">
    <property type="protein sequence ID" value="KAI92331.1"/>
    <property type="molecule type" value="Genomic_DNA"/>
</dbReference>
<comment type="caution">
    <text evidence="1">The sequence shown here is derived from an EMBL/GenBank/DDBJ whole genome shotgun (WGS) entry which is preliminary data.</text>
</comment>
<dbReference type="NCBIfam" id="TIGR01847">
    <property type="entry name" value="bacteriocin_sig"/>
    <property type="match status" value="1"/>
</dbReference>
<evidence type="ECO:0008006" key="3">
    <source>
        <dbReference type="Google" id="ProtNLM"/>
    </source>
</evidence>
<evidence type="ECO:0000313" key="1">
    <source>
        <dbReference type="EMBL" id="KAI92331.1"/>
    </source>
</evidence>
<reference evidence="1 2" key="1">
    <citation type="journal article" date="2012" name="J. Proteome Res.">
        <title>Application of Spiroplasma melliferum proteogenomic profiling for the discovery of virulence factors and pathogenicity mechanisms in host-associated spiroplasmas.</title>
        <authorList>
            <person name="Alexeev D."/>
            <person name="Kostrjukova E."/>
            <person name="Aliper A."/>
            <person name="Popenko A."/>
            <person name="Bazaleev N."/>
            <person name="Tyakht A."/>
            <person name="Selezneva O."/>
            <person name="Akopian T."/>
            <person name="Prichodko E."/>
            <person name="Kondratov I."/>
            <person name="Chukin M."/>
            <person name="Demina I."/>
            <person name="Galyamina M."/>
            <person name="Kamashev D."/>
            <person name="Vanyushkina A."/>
            <person name="Ladygina V."/>
            <person name="Levitskii S."/>
            <person name="Lazarev V."/>
            <person name="Govorun V."/>
        </authorList>
    </citation>
    <scope>NUCLEOTIDE SEQUENCE [LARGE SCALE GENOMIC DNA]</scope>
    <source>
        <strain evidence="1 2">KC3</strain>
    </source>
</reference>
<sequence length="88" mass="9476">MTELTIKQMKQISGGKMSGALLSGIAAIINACSNSLTSLITTGFSIAFATQQKNRTEGSYKAGSGHHLTWSDKHNNLNNANYEQILFV</sequence>
<dbReference type="Proteomes" id="UP000004057">
    <property type="component" value="Unassembled WGS sequence"/>
</dbReference>
<protein>
    <recommendedName>
        <fullName evidence="3">Bacteriocin</fullName>
    </recommendedName>
</protein>
<gene>
    <name evidence="1" type="ORF">SPM_006370</name>
</gene>
<dbReference type="RefSeq" id="WP_004028717.1">
    <property type="nucleotide sequence ID" value="NZ_AGBZ02000004.1"/>
</dbReference>
<dbReference type="InterPro" id="IPR010133">
    <property type="entry name" value="Bacteriocin_signal_seq"/>
</dbReference>
<evidence type="ECO:0000313" key="2">
    <source>
        <dbReference type="Proteomes" id="UP000004057"/>
    </source>
</evidence>
<accession>A0AAI9T2L6</accession>
<dbReference type="AlphaFoldDB" id="A0AAI9T2L6"/>
<name>A0AAI9T2L6_SPIME</name>
<organism evidence="1 2">
    <name type="scientific">Spiroplasma melliferum KC3</name>
    <dbReference type="NCBI Taxonomy" id="570509"/>
    <lineage>
        <taxon>Bacteria</taxon>
        <taxon>Bacillati</taxon>
        <taxon>Mycoplasmatota</taxon>
        <taxon>Mollicutes</taxon>
        <taxon>Entomoplasmatales</taxon>
        <taxon>Spiroplasmataceae</taxon>
        <taxon>Spiroplasma</taxon>
    </lineage>
</organism>